<evidence type="ECO:0000313" key="2">
    <source>
        <dbReference type="Proteomes" id="UP000825367"/>
    </source>
</evidence>
<keyword evidence="2" id="KW-1185">Reference proteome</keyword>
<dbReference type="NCBIfam" id="TIGR03931">
    <property type="entry name" value="T7SS_Rv3446c"/>
    <property type="match status" value="1"/>
</dbReference>
<name>A0ABX8VDM9_9MYCO</name>
<dbReference type="InterPro" id="IPR023840">
    <property type="entry name" value="T7SS_Rv3446c"/>
</dbReference>
<reference evidence="1 2" key="1">
    <citation type="submission" date="2021-07" db="EMBL/GenBank/DDBJ databases">
        <title>Whole genome sequencing of non-tuberculosis mycobacteria type-strains.</title>
        <authorList>
            <person name="Igarashi Y."/>
            <person name="Osugi A."/>
            <person name="Mitarai S."/>
        </authorList>
    </citation>
    <scope>NUCLEOTIDE SEQUENCE [LARGE SCALE GENOMIC DNA]</scope>
    <source>
        <strain evidence="1 2">JCM 16370</strain>
    </source>
</reference>
<dbReference type="EMBL" id="CP080333">
    <property type="protein sequence ID" value="QYL15884.1"/>
    <property type="molecule type" value="Genomic_DNA"/>
</dbReference>
<gene>
    <name evidence="1" type="ORF">K0O64_22910</name>
</gene>
<dbReference type="Proteomes" id="UP000825367">
    <property type="component" value="Chromosome"/>
</dbReference>
<protein>
    <submittedName>
        <fullName evidence="1">Type VII secretion-associated protein</fullName>
    </submittedName>
</protein>
<accession>A0ABX8VDM9</accession>
<sequence length="389" mass="41413">MPTVTGAVLEVGPAAVTRLGPGPQALVEHELVAAGLNGIDDTVVLLRERPVAVADLWRRIIASSLGKGCESVTLVHPSWWSDARVATVVGAAAVVVTEVRAQPRSTVLTGGEAATVIEIADDLVAITIDQRTPLIRRRSNDPSDVAAMVETRTGTAVLIDAPPTVPGSAEYARSVRTALRHRGVETRTVCIRPPRPVPEPHLEHLQPKRRRGPVLVATGMALTLCAIGATAARTRTLSPPPNTLVVVEGRITVRIPPDWVVTRITAGPGSRRIQAISPIDPGDALHITQSYVPGEAFERTADMLRRALDEQPGGVFVDFNPADRRGGRPAVTYRELRVAREIHWSVILDGSTRISIGCQSGNGRPGAITQPCEQAIESARELSGTKSGP</sequence>
<organism evidence="1 2">
    <name type="scientific">Mycolicibacterium pallens</name>
    <dbReference type="NCBI Taxonomy" id="370524"/>
    <lineage>
        <taxon>Bacteria</taxon>
        <taxon>Bacillati</taxon>
        <taxon>Actinomycetota</taxon>
        <taxon>Actinomycetes</taxon>
        <taxon>Mycobacteriales</taxon>
        <taxon>Mycobacteriaceae</taxon>
        <taxon>Mycolicibacterium</taxon>
    </lineage>
</organism>
<evidence type="ECO:0000313" key="1">
    <source>
        <dbReference type="EMBL" id="QYL15884.1"/>
    </source>
</evidence>
<dbReference type="RefSeq" id="WP_096312139.1">
    <property type="nucleotide sequence ID" value="NZ_BAAAVX010000040.1"/>
</dbReference>
<proteinExistence type="predicted"/>